<name>A0A1M6ENX2_9CLOT</name>
<dbReference type="CDD" id="cd00537">
    <property type="entry name" value="MTHFR"/>
    <property type="match status" value="1"/>
</dbReference>
<accession>A0A1M6ENX2</accession>
<evidence type="ECO:0000313" key="14">
    <source>
        <dbReference type="Proteomes" id="UP000184310"/>
    </source>
</evidence>
<evidence type="ECO:0000256" key="12">
    <source>
        <dbReference type="RuleBase" id="RU003862"/>
    </source>
</evidence>
<comment type="cofactor">
    <cofactor evidence="1 12">
        <name>FAD</name>
        <dbReference type="ChEBI" id="CHEBI:57692"/>
    </cofactor>
</comment>
<comment type="similarity">
    <text evidence="3 12">Belongs to the methylenetetrahydrofolate reductase family.</text>
</comment>
<reference evidence="13 14" key="1">
    <citation type="submission" date="2016-11" db="EMBL/GenBank/DDBJ databases">
        <authorList>
            <person name="Jaros S."/>
            <person name="Januszkiewicz K."/>
            <person name="Wedrychowicz H."/>
        </authorList>
    </citation>
    <scope>NUCLEOTIDE SEQUENCE [LARGE SCALE GENOMIC DNA]</scope>
    <source>
        <strain evidence="13 14">DSM 21758</strain>
    </source>
</reference>
<dbReference type="RefSeq" id="WP_072985484.1">
    <property type="nucleotide sequence ID" value="NZ_FQZB01000005.1"/>
</dbReference>
<keyword evidence="5 12" id="KW-0285">Flavoprotein</keyword>
<comment type="catalytic activity">
    <reaction evidence="11">
        <text>(6S)-5-methyl-5,6,7,8-tetrahydrofolate + NAD(+) = (6R)-5,10-methylene-5,6,7,8-tetrahydrofolate + NADH + H(+)</text>
        <dbReference type="Rhea" id="RHEA:19821"/>
        <dbReference type="ChEBI" id="CHEBI:15378"/>
        <dbReference type="ChEBI" id="CHEBI:15636"/>
        <dbReference type="ChEBI" id="CHEBI:18608"/>
        <dbReference type="ChEBI" id="CHEBI:57540"/>
        <dbReference type="ChEBI" id="CHEBI:57945"/>
        <dbReference type="EC" id="1.5.1.54"/>
    </reaction>
    <physiologicalReaction direction="right-to-left" evidence="11">
        <dbReference type="Rhea" id="RHEA:19823"/>
    </physiologicalReaction>
</comment>
<dbReference type="InterPro" id="IPR003171">
    <property type="entry name" value="Mehydrof_redctse-like"/>
</dbReference>
<dbReference type="NCBIfam" id="TIGR00676">
    <property type="entry name" value="fadh2"/>
    <property type="match status" value="1"/>
</dbReference>
<proteinExistence type="inferred from homology"/>
<dbReference type="GO" id="GO:0035999">
    <property type="term" value="P:tetrahydrofolate interconversion"/>
    <property type="evidence" value="ECO:0007669"/>
    <property type="project" value="UniProtKB-UniPathway"/>
</dbReference>
<sequence length="294" mass="32803">MEIKKLFDDKKVVFSFEIFPPKVTSKVEVIYETLATFSYLKPDFVSVTFGAGGSASDNKTTELSSLVKNKYGIETVAHLTCVNSKVSDIDCILENLKHNGILNILALRGDIIDKQNLGEFKYASELISHIKQKGNFSVSAACYPEGHIESTSLEQDIINLKEKVDSGADHLISQLFFDNNVFYKFLDETSKKGINVPIQAGIMPVTNKKQIERIASISGAKIPPKFLKILDKYENDKEALRDAGIYYAVEQIIDLISSGVKGIHLYTMNSPYVARKVTESIEHILSSINNKNIR</sequence>
<evidence type="ECO:0000256" key="4">
    <source>
        <dbReference type="ARBA" id="ARBA00022605"/>
    </source>
</evidence>
<dbReference type="InterPro" id="IPR029041">
    <property type="entry name" value="FAD-linked_oxidoreductase-like"/>
</dbReference>
<dbReference type="InterPro" id="IPR004620">
    <property type="entry name" value="MTHF_reductase_bac"/>
</dbReference>
<dbReference type="SUPFAM" id="SSF51730">
    <property type="entry name" value="FAD-linked oxidoreductase"/>
    <property type="match status" value="1"/>
</dbReference>
<dbReference type="GO" id="GO:0009086">
    <property type="term" value="P:methionine biosynthetic process"/>
    <property type="evidence" value="ECO:0007669"/>
    <property type="project" value="UniProtKB-KW"/>
</dbReference>
<keyword evidence="8" id="KW-0520">NAD</keyword>
<protein>
    <recommendedName>
        <fullName evidence="12">Methylenetetrahydrofolate reductase</fullName>
        <ecNumber evidence="12">1.5.1.54</ecNumber>
    </recommendedName>
</protein>
<evidence type="ECO:0000256" key="2">
    <source>
        <dbReference type="ARBA" id="ARBA00004777"/>
    </source>
</evidence>
<dbReference type="Proteomes" id="UP000184310">
    <property type="component" value="Unassembled WGS sequence"/>
</dbReference>
<dbReference type="Gene3D" id="3.20.20.220">
    <property type="match status" value="1"/>
</dbReference>
<keyword evidence="7 12" id="KW-0560">Oxidoreductase</keyword>
<dbReference type="UniPathway" id="UPA00193"/>
<dbReference type="PANTHER" id="PTHR45754:SF3">
    <property type="entry name" value="METHYLENETETRAHYDROFOLATE REDUCTASE (NADPH)"/>
    <property type="match status" value="1"/>
</dbReference>
<dbReference type="PANTHER" id="PTHR45754">
    <property type="entry name" value="METHYLENETETRAHYDROFOLATE REDUCTASE"/>
    <property type="match status" value="1"/>
</dbReference>
<dbReference type="EMBL" id="FQZB01000005">
    <property type="protein sequence ID" value="SHI87126.1"/>
    <property type="molecule type" value="Genomic_DNA"/>
</dbReference>
<keyword evidence="4" id="KW-0028">Amino-acid biosynthesis</keyword>
<evidence type="ECO:0000313" key="13">
    <source>
        <dbReference type="EMBL" id="SHI87126.1"/>
    </source>
</evidence>
<dbReference type="EC" id="1.5.1.54" evidence="12"/>
<dbReference type="OrthoDB" id="9812555at2"/>
<dbReference type="GO" id="GO:0005829">
    <property type="term" value="C:cytosol"/>
    <property type="evidence" value="ECO:0007669"/>
    <property type="project" value="InterPro"/>
</dbReference>
<evidence type="ECO:0000256" key="10">
    <source>
        <dbReference type="ARBA" id="ARBA00034478"/>
    </source>
</evidence>
<evidence type="ECO:0000256" key="6">
    <source>
        <dbReference type="ARBA" id="ARBA00022827"/>
    </source>
</evidence>
<dbReference type="STRING" id="1121302.SAMN02745163_00903"/>
<keyword evidence="9" id="KW-0486">Methionine biosynthesis</keyword>
<evidence type="ECO:0000256" key="1">
    <source>
        <dbReference type="ARBA" id="ARBA00001974"/>
    </source>
</evidence>
<evidence type="ECO:0000256" key="9">
    <source>
        <dbReference type="ARBA" id="ARBA00023167"/>
    </source>
</evidence>
<evidence type="ECO:0000256" key="7">
    <source>
        <dbReference type="ARBA" id="ARBA00023002"/>
    </source>
</evidence>
<keyword evidence="14" id="KW-1185">Reference proteome</keyword>
<dbReference type="AlphaFoldDB" id="A0A1M6ENX2"/>
<evidence type="ECO:0000256" key="11">
    <source>
        <dbReference type="ARBA" id="ARBA00048628"/>
    </source>
</evidence>
<evidence type="ECO:0000256" key="5">
    <source>
        <dbReference type="ARBA" id="ARBA00022630"/>
    </source>
</evidence>
<comment type="pathway">
    <text evidence="10">Amino-acid biosynthesis; L-methionine biosynthesis via de novo pathway.</text>
</comment>
<dbReference type="Pfam" id="PF02219">
    <property type="entry name" value="MTHFR"/>
    <property type="match status" value="1"/>
</dbReference>
<dbReference type="GO" id="GO:0071949">
    <property type="term" value="F:FAD binding"/>
    <property type="evidence" value="ECO:0007669"/>
    <property type="project" value="TreeGrafter"/>
</dbReference>
<evidence type="ECO:0000256" key="3">
    <source>
        <dbReference type="ARBA" id="ARBA00006743"/>
    </source>
</evidence>
<evidence type="ECO:0000256" key="8">
    <source>
        <dbReference type="ARBA" id="ARBA00023027"/>
    </source>
</evidence>
<dbReference type="GO" id="GO:0106312">
    <property type="term" value="F:methylenetetrahydrofolate reductase (NADH) activity"/>
    <property type="evidence" value="ECO:0007669"/>
    <property type="project" value="UniProtKB-EC"/>
</dbReference>
<gene>
    <name evidence="13" type="ORF">SAMN02745163_00903</name>
</gene>
<keyword evidence="6 12" id="KW-0274">FAD</keyword>
<comment type="pathway">
    <text evidence="2 12">One-carbon metabolism; tetrahydrofolate interconversion.</text>
</comment>
<organism evidence="13 14">
    <name type="scientific">Clostridium cavendishii DSM 21758</name>
    <dbReference type="NCBI Taxonomy" id="1121302"/>
    <lineage>
        <taxon>Bacteria</taxon>
        <taxon>Bacillati</taxon>
        <taxon>Bacillota</taxon>
        <taxon>Clostridia</taxon>
        <taxon>Eubacteriales</taxon>
        <taxon>Clostridiaceae</taxon>
        <taxon>Clostridium</taxon>
    </lineage>
</organism>